<comment type="caution">
    <text evidence="1">The sequence shown here is derived from an EMBL/GenBank/DDBJ whole genome shotgun (WGS) entry which is preliminary data.</text>
</comment>
<reference evidence="1" key="1">
    <citation type="submission" date="2020-08" db="EMBL/GenBank/DDBJ databases">
        <title>Multicomponent nature underlies the extraordinary mechanical properties of spider dragline silk.</title>
        <authorList>
            <person name="Kono N."/>
            <person name="Nakamura H."/>
            <person name="Mori M."/>
            <person name="Yoshida Y."/>
            <person name="Ohtoshi R."/>
            <person name="Malay A.D."/>
            <person name="Moran D.A.P."/>
            <person name="Tomita M."/>
            <person name="Numata K."/>
            <person name="Arakawa K."/>
        </authorList>
    </citation>
    <scope>NUCLEOTIDE SEQUENCE</scope>
</reference>
<organism evidence="1 2">
    <name type="scientific">Trichonephila clavipes</name>
    <name type="common">Golden silk orbweaver</name>
    <name type="synonym">Nephila clavipes</name>
    <dbReference type="NCBI Taxonomy" id="2585209"/>
    <lineage>
        <taxon>Eukaryota</taxon>
        <taxon>Metazoa</taxon>
        <taxon>Ecdysozoa</taxon>
        <taxon>Arthropoda</taxon>
        <taxon>Chelicerata</taxon>
        <taxon>Arachnida</taxon>
        <taxon>Araneae</taxon>
        <taxon>Araneomorphae</taxon>
        <taxon>Entelegynae</taxon>
        <taxon>Araneoidea</taxon>
        <taxon>Nephilidae</taxon>
        <taxon>Trichonephila</taxon>
    </lineage>
</organism>
<evidence type="ECO:0000313" key="2">
    <source>
        <dbReference type="Proteomes" id="UP000887159"/>
    </source>
</evidence>
<dbReference type="AlphaFoldDB" id="A0A8X6R6H8"/>
<gene>
    <name evidence="1" type="ORF">TNCV_1339901</name>
</gene>
<proteinExistence type="predicted"/>
<protein>
    <submittedName>
        <fullName evidence="1">Uncharacterized protein</fullName>
    </submittedName>
</protein>
<evidence type="ECO:0000313" key="1">
    <source>
        <dbReference type="EMBL" id="GFX89291.1"/>
    </source>
</evidence>
<sequence>MIPQRLARHHIPVITVNELWYRVEAAWSSAPVHAIQSLFDSMLRRIIAFPERCPKSATARDVQKEAF</sequence>
<accession>A0A8X6R6H8</accession>
<dbReference type="EMBL" id="BMAU01021069">
    <property type="protein sequence ID" value="GFX89291.1"/>
    <property type="molecule type" value="Genomic_DNA"/>
</dbReference>
<name>A0A8X6R6H8_TRICX</name>
<dbReference type="Proteomes" id="UP000887159">
    <property type="component" value="Unassembled WGS sequence"/>
</dbReference>
<keyword evidence="2" id="KW-1185">Reference proteome</keyword>